<dbReference type="EMBL" id="LDOT01000014">
    <property type="protein sequence ID" value="KLV05470.1"/>
    <property type="molecule type" value="Genomic_DNA"/>
</dbReference>
<evidence type="ECO:0000313" key="1">
    <source>
        <dbReference type="EMBL" id="KLV05470.1"/>
    </source>
</evidence>
<comment type="caution">
    <text evidence="1">The sequence shown here is derived from an EMBL/GenBank/DDBJ whole genome shotgun (WGS) entry which is preliminary data.</text>
</comment>
<dbReference type="Proteomes" id="UP000036097">
    <property type="component" value="Unassembled WGS sequence"/>
</dbReference>
<protein>
    <submittedName>
        <fullName evidence="1">Uncharacterized protein</fullName>
    </submittedName>
</protein>
<dbReference type="AlphaFoldDB" id="A0A0J1H0V2"/>
<dbReference type="PATRIC" id="fig|1195763.3.peg.2586"/>
<reference evidence="1 2" key="1">
    <citation type="submission" date="2015-05" db="EMBL/GenBank/DDBJ databases">
        <title>Photobacterium galathea sp. nov.</title>
        <authorList>
            <person name="Machado H."/>
            <person name="Gram L."/>
        </authorList>
    </citation>
    <scope>NUCLEOTIDE SEQUENCE [LARGE SCALE GENOMIC DNA]</scope>
    <source>
        <strain evidence="1 2">CGMCC 1.12159</strain>
    </source>
</reference>
<organism evidence="1 2">
    <name type="scientific">Photobacterium aquae</name>
    <dbReference type="NCBI Taxonomy" id="1195763"/>
    <lineage>
        <taxon>Bacteria</taxon>
        <taxon>Pseudomonadati</taxon>
        <taxon>Pseudomonadota</taxon>
        <taxon>Gammaproteobacteria</taxon>
        <taxon>Vibrionales</taxon>
        <taxon>Vibrionaceae</taxon>
        <taxon>Photobacterium</taxon>
    </lineage>
</organism>
<name>A0A0J1H0V2_9GAMM</name>
<keyword evidence="2" id="KW-1185">Reference proteome</keyword>
<sequence>MDLENNDLKVALDYRQQLQEKSHKDVIVSDSVLEGLKAHLDLVFPNKKEEDQFAIDALRKLLSEIHGSEYEITTVAIKEAIQAAGIDENSPLIGLLTTIETSDYDDFGTAFFSQTYSKSITQACNELGYNLRSGFTIGVVDRSGLQAEQAPVWMTEASVINITTELLIVINRLSKLLAKSMAFDMVEGSQYQLSSSIDKYKKKLLEDPSLQREWSMFFAECGYNPHRPPKGERVSLSNDYDQSCFVDFSDSILYFILGHECGHHIAEHSLGGIAGADSLGDTEEYKEEKEADMLGCHIAMHMGNNPSEPNWFSAINLGATCILKVTELIQRSNHILKKGEETVDFQVNSAHPPLEERLELIKWFVGLYYDHGPAEAVILKMHRIMIELLEFIWGNVSVFIQDLHTKGHRPEASDNQWLPDL</sequence>
<dbReference type="OrthoDB" id="7338723at2"/>
<accession>A0A0J1H0V2</accession>
<proteinExistence type="predicted"/>
<gene>
    <name evidence="1" type="ORF">ABT56_12260</name>
</gene>
<dbReference type="RefSeq" id="WP_047879151.1">
    <property type="nucleotide sequence ID" value="NZ_LDOT01000014.1"/>
</dbReference>
<evidence type="ECO:0000313" key="2">
    <source>
        <dbReference type="Proteomes" id="UP000036097"/>
    </source>
</evidence>